<feature type="transmembrane region" description="Helical" evidence="8">
    <location>
        <begin position="402"/>
        <end position="423"/>
    </location>
</feature>
<dbReference type="STRING" id="65357.A0A024GGN2"/>
<keyword evidence="6 8" id="KW-0333">Golgi apparatus</keyword>
<gene>
    <name evidence="9" type="ORF">BN9_063920</name>
</gene>
<feature type="transmembrane region" description="Helical" evidence="8">
    <location>
        <begin position="56"/>
        <end position="75"/>
    </location>
</feature>
<dbReference type="PANTHER" id="PTHR10202">
    <property type="entry name" value="PRESENILIN"/>
    <property type="match status" value="1"/>
</dbReference>
<comment type="function">
    <text evidence="8">Probable subunit of the gamma-secretase complex, an endoprotease complex that catalyzes the intramembrane cleavage of integral membrane proteins such as Notch receptors.</text>
</comment>
<comment type="domain">
    <text evidence="8">The PAL motif is required for normal active site conformation.</text>
</comment>
<keyword evidence="2 8" id="KW-0812">Transmembrane</keyword>
<proteinExistence type="inferred from homology"/>
<dbReference type="OrthoDB" id="432970at2759"/>
<evidence type="ECO:0000256" key="4">
    <source>
        <dbReference type="ARBA" id="ARBA00022976"/>
    </source>
</evidence>
<dbReference type="PRINTS" id="PR01072">
    <property type="entry name" value="PRESENILIN"/>
</dbReference>
<reference evidence="9 10" key="1">
    <citation type="submission" date="2012-05" db="EMBL/GenBank/DDBJ databases">
        <title>Recombination and specialization in a pathogen metapopulation.</title>
        <authorList>
            <person name="Gardiner A."/>
            <person name="Kemen E."/>
            <person name="Schultz-Larsen T."/>
            <person name="MacLean D."/>
            <person name="Van Oosterhout C."/>
            <person name="Jones J.D.G."/>
        </authorList>
    </citation>
    <scope>NUCLEOTIDE SEQUENCE [LARGE SCALE GENOMIC DNA]</scope>
    <source>
        <strain evidence="9 10">Ac Nc2</strain>
    </source>
</reference>
<sequence length="465" mass="52129">MSSCFGCKQNANEKSEDQRRLLEHQYGDSDREYEVPKSHLEEVATYEDFQHAVGSFYAVVAPVTLTMLLASLFSIEIADPTTAQEVANTYLVYKPQKASAQTNGMKMEEAMVNAIVIVSFFLVATFGIVFCYKYRCTNILIVYMMVSSMMLLGFLGGHLLLLTLTQIGILADIPSFLFLAYNFAVAGVLSIFYQKGLSMKITQSYLICTSVIMAWQFGQLPEWTTWALVTVLAFYDLCAVLTPYGPLRCLVNLVQEEGRPLPGLLYEADVGHSSLGTNGILESELHTAAQEANSPETKAINRNSYYQCDNKHTILTVRRERSDDAEERMKKRLVSFFKRVDPASLRNVDALVWKYRGRETDLWKELTKRYLMEEEESNTIKLGLGDFVFYSVLVSRAARYDLCAMIGCICAILVGLGGTLYLLGLYKKALPALPISILLAVGVYFWVRLAYIPYANLLLSAGVFG</sequence>
<comment type="subcellular location">
    <subcellularLocation>
        <location evidence="8">Endoplasmic reticulum membrane</location>
        <topology evidence="8">Multi-pass membrane protein</topology>
    </subcellularLocation>
    <subcellularLocation>
        <location evidence="8">Golgi apparatus membrane</location>
        <topology evidence="8">Multi-pass membrane protein</topology>
    </subcellularLocation>
</comment>
<keyword evidence="4 8" id="KW-0914">Notch signaling pathway</keyword>
<dbReference type="GO" id="GO:0016485">
    <property type="term" value="P:protein processing"/>
    <property type="evidence" value="ECO:0007669"/>
    <property type="project" value="InterPro"/>
</dbReference>
<dbReference type="InterPro" id="IPR006639">
    <property type="entry name" value="Preselin/SPP"/>
</dbReference>
<dbReference type="InParanoid" id="A0A024GGN2"/>
<dbReference type="GO" id="GO:0000139">
    <property type="term" value="C:Golgi membrane"/>
    <property type="evidence" value="ECO:0007669"/>
    <property type="project" value="UniProtKB-SubCell"/>
</dbReference>
<dbReference type="Pfam" id="PF01080">
    <property type="entry name" value="Presenilin"/>
    <property type="match status" value="1"/>
</dbReference>
<dbReference type="Gene3D" id="1.10.472.100">
    <property type="entry name" value="Presenilin"/>
    <property type="match status" value="1"/>
</dbReference>
<dbReference type="GO" id="GO:0042500">
    <property type="term" value="F:aspartic endopeptidase activity, intramembrane cleaving"/>
    <property type="evidence" value="ECO:0007669"/>
    <property type="project" value="InterPro"/>
</dbReference>
<dbReference type="SMART" id="SM00730">
    <property type="entry name" value="PSN"/>
    <property type="match status" value="1"/>
</dbReference>
<accession>A0A024GGN2</accession>
<dbReference type="EMBL" id="CAIX01000100">
    <property type="protein sequence ID" value="CCI45495.1"/>
    <property type="molecule type" value="Genomic_DNA"/>
</dbReference>
<keyword evidence="7 8" id="KW-0472">Membrane</keyword>
<feature type="transmembrane region" description="Helical" evidence="8">
    <location>
        <begin position="173"/>
        <end position="193"/>
    </location>
</feature>
<comment type="caution">
    <text evidence="9">The sequence shown here is derived from an EMBL/GenBank/DDBJ whole genome shotgun (WGS) entry which is preliminary data.</text>
</comment>
<comment type="subunit">
    <text evidence="8">Homodimer.</text>
</comment>
<organism evidence="9 10">
    <name type="scientific">Albugo candida</name>
    <dbReference type="NCBI Taxonomy" id="65357"/>
    <lineage>
        <taxon>Eukaryota</taxon>
        <taxon>Sar</taxon>
        <taxon>Stramenopiles</taxon>
        <taxon>Oomycota</taxon>
        <taxon>Peronosporomycetes</taxon>
        <taxon>Albuginales</taxon>
        <taxon>Albuginaceae</taxon>
        <taxon>Albugo</taxon>
    </lineage>
</organism>
<dbReference type="GO" id="GO:0006509">
    <property type="term" value="P:membrane protein ectodomain proteolysis"/>
    <property type="evidence" value="ECO:0007669"/>
    <property type="project" value="TreeGrafter"/>
</dbReference>
<evidence type="ECO:0000256" key="3">
    <source>
        <dbReference type="ARBA" id="ARBA00022824"/>
    </source>
</evidence>
<protein>
    <recommendedName>
        <fullName evidence="8">Presenilin</fullName>
        <ecNumber evidence="8">3.4.23.-</ecNumber>
    </recommendedName>
</protein>
<dbReference type="InterPro" id="IPR042524">
    <property type="entry name" value="Presenilin_C"/>
</dbReference>
<keyword evidence="3 8" id="KW-0256">Endoplasmic reticulum</keyword>
<feature type="transmembrane region" description="Helical" evidence="8">
    <location>
        <begin position="429"/>
        <end position="447"/>
    </location>
</feature>
<dbReference type="EC" id="3.4.23.-" evidence="8"/>
<evidence type="ECO:0000256" key="6">
    <source>
        <dbReference type="ARBA" id="ARBA00023034"/>
    </source>
</evidence>
<dbReference type="AlphaFoldDB" id="A0A024GGN2"/>
<dbReference type="GO" id="GO:0007219">
    <property type="term" value="P:Notch signaling pathway"/>
    <property type="evidence" value="ECO:0007669"/>
    <property type="project" value="UniProtKB-KW"/>
</dbReference>
<evidence type="ECO:0000313" key="9">
    <source>
        <dbReference type="EMBL" id="CCI45495.1"/>
    </source>
</evidence>
<keyword evidence="8" id="KW-0645">Protease</keyword>
<dbReference type="Proteomes" id="UP000053237">
    <property type="component" value="Unassembled WGS sequence"/>
</dbReference>
<name>A0A024GGN2_9STRA</name>
<dbReference type="InterPro" id="IPR001108">
    <property type="entry name" value="Peptidase_A22A"/>
</dbReference>
<comment type="similarity">
    <text evidence="1 8">Belongs to the peptidase A22A family.</text>
</comment>
<evidence type="ECO:0000256" key="1">
    <source>
        <dbReference type="ARBA" id="ARBA00008604"/>
    </source>
</evidence>
<evidence type="ECO:0000256" key="2">
    <source>
        <dbReference type="ARBA" id="ARBA00022692"/>
    </source>
</evidence>
<dbReference type="GO" id="GO:0005789">
    <property type="term" value="C:endoplasmic reticulum membrane"/>
    <property type="evidence" value="ECO:0007669"/>
    <property type="project" value="UniProtKB-SubCell"/>
</dbReference>
<evidence type="ECO:0000256" key="7">
    <source>
        <dbReference type="ARBA" id="ARBA00023136"/>
    </source>
</evidence>
<evidence type="ECO:0000256" key="5">
    <source>
        <dbReference type="ARBA" id="ARBA00022989"/>
    </source>
</evidence>
<feature type="transmembrane region" description="Helical" evidence="8">
    <location>
        <begin position="110"/>
        <end position="132"/>
    </location>
</feature>
<dbReference type="GO" id="GO:0070765">
    <property type="term" value="C:gamma-secretase complex"/>
    <property type="evidence" value="ECO:0007669"/>
    <property type="project" value="TreeGrafter"/>
</dbReference>
<dbReference type="PANTHER" id="PTHR10202:SF13">
    <property type="entry name" value="PRESENILIN HOMOLOG"/>
    <property type="match status" value="1"/>
</dbReference>
<keyword evidence="8" id="KW-0378">Hydrolase</keyword>
<evidence type="ECO:0000256" key="8">
    <source>
        <dbReference type="RuleBase" id="RU361148"/>
    </source>
</evidence>
<keyword evidence="5 8" id="KW-1133">Transmembrane helix</keyword>
<feature type="transmembrane region" description="Helical" evidence="8">
    <location>
        <begin position="139"/>
        <end position="161"/>
    </location>
</feature>
<keyword evidence="10" id="KW-1185">Reference proteome</keyword>
<evidence type="ECO:0000313" key="10">
    <source>
        <dbReference type="Proteomes" id="UP000053237"/>
    </source>
</evidence>